<organism evidence="3 4">
    <name type="scientific">Clostridium frigoriphilum</name>
    <dbReference type="NCBI Taxonomy" id="443253"/>
    <lineage>
        <taxon>Bacteria</taxon>
        <taxon>Bacillati</taxon>
        <taxon>Bacillota</taxon>
        <taxon>Clostridia</taxon>
        <taxon>Eubacteriales</taxon>
        <taxon>Clostridiaceae</taxon>
        <taxon>Clostridium</taxon>
    </lineage>
</organism>
<dbReference type="PANTHER" id="PTHR43633">
    <property type="entry name" value="ALCOHOL DEHYDROGENASE YQHD"/>
    <property type="match status" value="1"/>
</dbReference>
<dbReference type="Proteomes" id="UP001498469">
    <property type="component" value="Unassembled WGS sequence"/>
</dbReference>
<protein>
    <submittedName>
        <fullName evidence="3">Iron-containing alcohol dehydrogenase</fullName>
        <ecNumber evidence="3">1.1.1.1</ecNumber>
    </submittedName>
</protein>
<dbReference type="InterPro" id="IPR044731">
    <property type="entry name" value="BDH-like"/>
</dbReference>
<comment type="caution">
    <text evidence="3">The sequence shown here is derived from an EMBL/GenBank/DDBJ whole genome shotgun (WGS) entry which is preliminary data.</text>
</comment>
<dbReference type="EMBL" id="JAZHFS010000011">
    <property type="protein sequence ID" value="MEF2113178.1"/>
    <property type="molecule type" value="Genomic_DNA"/>
</dbReference>
<dbReference type="SUPFAM" id="SSF56796">
    <property type="entry name" value="Dehydroquinate synthase-like"/>
    <property type="match status" value="1"/>
</dbReference>
<sequence>MNRTKYIGAAIYYDGDAWDILLGKTLVEKCLPVITVLTLAATGSEMDAGGVISNPDTKDKIGLIFPPMQPKVSFLDPTNTYTVSKFQTASGAADMLNHIMELPSNGT</sequence>
<evidence type="ECO:0000259" key="2">
    <source>
        <dbReference type="Pfam" id="PF00465"/>
    </source>
</evidence>
<dbReference type="PANTHER" id="PTHR43633:SF1">
    <property type="entry name" value="ALCOHOL DEHYDROGENASE YQHD"/>
    <property type="match status" value="1"/>
</dbReference>
<feature type="domain" description="Alcohol dehydrogenase iron-type/glycerol dehydrogenase GldA" evidence="2">
    <location>
        <begin position="5"/>
        <end position="77"/>
    </location>
</feature>
<dbReference type="EC" id="1.1.1.1" evidence="3"/>
<dbReference type="GO" id="GO:0004022">
    <property type="term" value="F:alcohol dehydrogenase (NAD+) activity"/>
    <property type="evidence" value="ECO:0007669"/>
    <property type="project" value="UniProtKB-EC"/>
</dbReference>
<dbReference type="InterPro" id="IPR001670">
    <property type="entry name" value="ADH_Fe/GldA"/>
</dbReference>
<dbReference type="Gene3D" id="3.40.50.1970">
    <property type="match status" value="1"/>
</dbReference>
<keyword evidence="1 3" id="KW-0560">Oxidoreductase</keyword>
<evidence type="ECO:0000313" key="4">
    <source>
        <dbReference type="Proteomes" id="UP001498469"/>
    </source>
</evidence>
<gene>
    <name evidence="3" type="ORF">SJI18_12765</name>
</gene>
<name>A0ABU7UPF4_9CLOT</name>
<reference evidence="3 4" key="1">
    <citation type="submission" date="2023-11" db="EMBL/GenBank/DDBJ databases">
        <title>Draft genome sequence of a psychrophilic Clostridium strain from permafrost water brine.</title>
        <authorList>
            <person name="Shcherbakova V.A."/>
            <person name="Trubitsyn V.E."/>
            <person name="Zakharyuk A.G."/>
        </authorList>
    </citation>
    <scope>NUCLEOTIDE SEQUENCE [LARGE SCALE GENOMIC DNA]</scope>
    <source>
        <strain evidence="3 4">14F</strain>
    </source>
</reference>
<dbReference type="RefSeq" id="WP_253201680.1">
    <property type="nucleotide sequence ID" value="NZ_JAZHFS010000011.1"/>
</dbReference>
<accession>A0ABU7UPF4</accession>
<evidence type="ECO:0000313" key="3">
    <source>
        <dbReference type="EMBL" id="MEF2113178.1"/>
    </source>
</evidence>
<keyword evidence="4" id="KW-1185">Reference proteome</keyword>
<proteinExistence type="predicted"/>
<dbReference type="Pfam" id="PF00465">
    <property type="entry name" value="Fe-ADH"/>
    <property type="match status" value="1"/>
</dbReference>
<evidence type="ECO:0000256" key="1">
    <source>
        <dbReference type="ARBA" id="ARBA00023002"/>
    </source>
</evidence>